<evidence type="ECO:0000313" key="2">
    <source>
        <dbReference type="EMBL" id="UZP74555.1"/>
    </source>
</evidence>
<dbReference type="InterPro" id="IPR037049">
    <property type="entry name" value="DUF1214_C_sf"/>
</dbReference>
<evidence type="ECO:0000313" key="3">
    <source>
        <dbReference type="Proteomes" id="UP001317963"/>
    </source>
</evidence>
<feature type="domain" description="DUF1214" evidence="1">
    <location>
        <begin position="358"/>
        <end position="449"/>
    </location>
</feature>
<dbReference type="SUPFAM" id="SSF160935">
    <property type="entry name" value="VPA0735-like"/>
    <property type="match status" value="1"/>
</dbReference>
<accession>A0ABY6Q7P4</accession>
<organism evidence="2 3">
    <name type="scientific">Candidatus Paraluminiphilus aquimaris</name>
    <dbReference type="NCBI Taxonomy" id="2518994"/>
    <lineage>
        <taxon>Bacteria</taxon>
        <taxon>Pseudomonadati</taxon>
        <taxon>Pseudomonadota</taxon>
        <taxon>Gammaproteobacteria</taxon>
        <taxon>Cellvibrionales</taxon>
        <taxon>Halieaceae</taxon>
        <taxon>Candidatus Paraluminiphilus</taxon>
    </lineage>
</organism>
<proteinExistence type="predicted"/>
<keyword evidence="3" id="KW-1185">Reference proteome</keyword>
<dbReference type="Pfam" id="PF06742">
    <property type="entry name" value="DUF1214"/>
    <property type="match status" value="1"/>
</dbReference>
<dbReference type="EMBL" id="CP036501">
    <property type="protein sequence ID" value="UZP74555.1"/>
    <property type="molecule type" value="Genomic_DNA"/>
</dbReference>
<gene>
    <name evidence="2" type="ORF">E0F26_07295</name>
</gene>
<evidence type="ECO:0000259" key="1">
    <source>
        <dbReference type="Pfam" id="PF06742"/>
    </source>
</evidence>
<protein>
    <submittedName>
        <fullName evidence="2">DUF1214 domain-containing protein</fullName>
    </submittedName>
</protein>
<sequence length="483" mass="52057">MTQEISAPHARTFMTRRLGRLASVIAAILIVASVSYALGTFNARDTISRPDMSWALGSAAAIKISDLSISLEHAANAIRERNPKASEASLGKAYDYLGGLLAASVEMHIAKGDPLQPEFTNWMSDYRKFLGDSPDAIYSTAPIEADGEYEVAITTGSADYLGFVVYERNPIIGWNRAADSTSIVPDAENSVFRIRLTSESSDKTSQSKKLDTVLGESAGSTEISEGAESALSILSHDDVSGFRMRNIGSNSQQATLKLSASSHLIMVREYFFDSEPRQPSRLTIKRLRTSATSIAGLITQTGTPGQDATSFETRAENAVNFFNQTWQGSLALADALKETTNSFDRPATVSPDFVGIFYPTPDNDYHGGSFSLAPGDALVVEGEVPVAAFWSITLQDHWMQSIESNGEPASLKGSEITNRQGNYRVWISDTPPPEGEDWLNTGGASEGLVAIRYLLSDQAPAPTARLRTLNSGSNDTAQSASEL</sequence>
<dbReference type="Gene3D" id="2.60.120.600">
    <property type="entry name" value="Domain of unknown function DUF1214, C-terminal domain"/>
    <property type="match status" value="1"/>
</dbReference>
<reference evidence="2 3" key="1">
    <citation type="submission" date="2019-02" db="EMBL/GenBank/DDBJ databases">
        <title>Halieaceae_genomes.</title>
        <authorList>
            <person name="Li S.-H."/>
        </authorList>
    </citation>
    <scope>NUCLEOTIDE SEQUENCE [LARGE SCALE GENOMIC DNA]</scope>
    <source>
        <strain evidence="2 3">JH123</strain>
    </source>
</reference>
<dbReference type="InterPro" id="IPR010621">
    <property type="entry name" value="DUF1214"/>
</dbReference>
<dbReference type="Proteomes" id="UP001317963">
    <property type="component" value="Chromosome"/>
</dbReference>
<name>A0ABY6Q7P4_9GAMM</name>